<proteinExistence type="predicted"/>
<protein>
    <recommendedName>
        <fullName evidence="1">CRAL-TRIO domain-containing protein</fullName>
    </recommendedName>
</protein>
<feature type="domain" description="CRAL-TRIO" evidence="1">
    <location>
        <begin position="87"/>
        <end position="199"/>
    </location>
</feature>
<evidence type="ECO:0000259" key="1">
    <source>
        <dbReference type="PROSITE" id="PS50191"/>
    </source>
</evidence>
<dbReference type="InterPro" id="IPR036865">
    <property type="entry name" value="CRAL-TRIO_dom_sf"/>
</dbReference>
<name>A0A6C0HS04_9ZZZZ</name>
<dbReference type="AlphaFoldDB" id="A0A6C0HS04"/>
<dbReference type="PROSITE" id="PS50191">
    <property type="entry name" value="CRAL_TRIO"/>
    <property type="match status" value="1"/>
</dbReference>
<dbReference type="SUPFAM" id="SSF52087">
    <property type="entry name" value="CRAL/TRIO domain"/>
    <property type="match status" value="1"/>
</dbReference>
<sequence>MSILEEFHENEIVNRIKEIQDNYYSKNKKNTIFKNKQKLDCANAVCNAIPIDFLISQTIYIIPNTDKIFLDYTIFKLFANTDNFNQIIDNIFVTIKKCVESFSTFEIYINLDSFTVSALERYKVVIKDFINKCISSNTRYSENIINLYICNVPKTFDAIIKTMKPFIEKQVYEKIKLYDDSTSKQTIAEFHSYRDSLTS</sequence>
<dbReference type="InterPro" id="IPR001251">
    <property type="entry name" value="CRAL-TRIO_dom"/>
</dbReference>
<dbReference type="EMBL" id="MN740010">
    <property type="protein sequence ID" value="QHT83508.1"/>
    <property type="molecule type" value="Genomic_DNA"/>
</dbReference>
<dbReference type="Gene3D" id="3.40.525.10">
    <property type="entry name" value="CRAL-TRIO lipid binding domain"/>
    <property type="match status" value="1"/>
</dbReference>
<evidence type="ECO:0000313" key="2">
    <source>
        <dbReference type="EMBL" id="QHT83508.1"/>
    </source>
</evidence>
<accession>A0A6C0HS04</accession>
<dbReference type="Pfam" id="PF00650">
    <property type="entry name" value="CRAL_TRIO"/>
    <property type="match status" value="1"/>
</dbReference>
<reference evidence="2" key="1">
    <citation type="journal article" date="2020" name="Nature">
        <title>Giant virus diversity and host interactions through global metagenomics.</title>
        <authorList>
            <person name="Schulz F."/>
            <person name="Roux S."/>
            <person name="Paez-Espino D."/>
            <person name="Jungbluth S."/>
            <person name="Walsh D.A."/>
            <person name="Denef V.J."/>
            <person name="McMahon K.D."/>
            <person name="Konstantinidis K.T."/>
            <person name="Eloe-Fadrosh E.A."/>
            <person name="Kyrpides N.C."/>
            <person name="Woyke T."/>
        </authorList>
    </citation>
    <scope>NUCLEOTIDE SEQUENCE</scope>
    <source>
        <strain evidence="2">GVMAG-M-3300023184-168</strain>
    </source>
</reference>
<organism evidence="2">
    <name type="scientific">viral metagenome</name>
    <dbReference type="NCBI Taxonomy" id="1070528"/>
    <lineage>
        <taxon>unclassified sequences</taxon>
        <taxon>metagenomes</taxon>
        <taxon>organismal metagenomes</taxon>
    </lineage>
</organism>